<dbReference type="InterPro" id="IPR055179">
    <property type="entry name" value="Tex-like_central_region"/>
</dbReference>
<dbReference type="Gene3D" id="2.40.50.140">
    <property type="entry name" value="Nucleic acid-binding proteins"/>
    <property type="match status" value="1"/>
</dbReference>
<accession>Q7UUG1</accession>
<dbReference type="Gene3D" id="3.30.420.140">
    <property type="entry name" value="YqgF/RNase H-like domain"/>
    <property type="match status" value="1"/>
</dbReference>
<dbReference type="STRING" id="243090.RB3313"/>
<dbReference type="GO" id="GO:0005737">
    <property type="term" value="C:cytoplasm"/>
    <property type="evidence" value="ECO:0007669"/>
    <property type="project" value="UniProtKB-ARBA"/>
</dbReference>
<dbReference type="Gene3D" id="1.10.3500.10">
    <property type="entry name" value="Tex N-terminal region-like"/>
    <property type="match status" value="1"/>
</dbReference>
<dbReference type="Pfam" id="PF09371">
    <property type="entry name" value="Tex_N"/>
    <property type="match status" value="1"/>
</dbReference>
<dbReference type="Pfam" id="PF00575">
    <property type="entry name" value="S1"/>
    <property type="match status" value="1"/>
</dbReference>
<dbReference type="HOGENOM" id="CLU_009833_0_2_0"/>
<dbReference type="GO" id="GO:0006281">
    <property type="term" value="P:DNA repair"/>
    <property type="evidence" value="ECO:0007669"/>
    <property type="project" value="UniProtKB-KW"/>
</dbReference>
<dbReference type="Pfam" id="PF22706">
    <property type="entry name" value="Tex_central_region"/>
    <property type="match status" value="1"/>
</dbReference>
<dbReference type="EMBL" id="BX294138">
    <property type="protein sequence ID" value="CAD73118.1"/>
    <property type="molecule type" value="Genomic_DNA"/>
</dbReference>
<dbReference type="AlphaFoldDB" id="Q7UUG1"/>
<dbReference type="PROSITE" id="PS50126">
    <property type="entry name" value="S1"/>
    <property type="match status" value="1"/>
</dbReference>
<dbReference type="InterPro" id="IPR010994">
    <property type="entry name" value="RuvA_2-like"/>
</dbReference>
<reference evidence="4 5" key="1">
    <citation type="journal article" date="2003" name="Proc. Natl. Acad. Sci. U.S.A.">
        <title>Complete genome sequence of the marine planctomycete Pirellula sp. strain 1.</title>
        <authorList>
            <person name="Gloeckner F.O."/>
            <person name="Kube M."/>
            <person name="Bauer M."/>
            <person name="Teeling H."/>
            <person name="Lombardot T."/>
            <person name="Ludwig W."/>
            <person name="Gade D."/>
            <person name="Beck A."/>
            <person name="Borzym K."/>
            <person name="Heitmann K."/>
            <person name="Rabus R."/>
            <person name="Schlesner H."/>
            <person name="Amann R."/>
            <person name="Reinhardt R."/>
        </authorList>
    </citation>
    <scope>NUCLEOTIDE SEQUENCE [LARGE SCALE GENOMIC DNA]</scope>
    <source>
        <strain evidence="5">DSM 10527 / NCIMB 13988 / SH1</strain>
    </source>
</reference>
<dbReference type="PANTHER" id="PTHR10724:SF10">
    <property type="entry name" value="S1 RNA-BINDING DOMAIN-CONTAINING PROTEIN 1"/>
    <property type="match status" value="1"/>
</dbReference>
<dbReference type="CDD" id="cd05685">
    <property type="entry name" value="S1_Tex"/>
    <property type="match status" value="1"/>
</dbReference>
<dbReference type="Pfam" id="PF16921">
    <property type="entry name" value="Tex_YqgF"/>
    <property type="match status" value="1"/>
</dbReference>
<sequence length="750" mass="82623">MRWHNGGTLEYHCRSIVSSEMIFRSTLDFATFRSTDVRPMQSIARELNLPEKQVAAVIELLEAGNTIPFIARYRKEVTGGLDEIALRAIEDALEKHTALLARKATVLNTIEEQGALTAELRKQIEACTDLRTLEALYLPYKPKRRTRATIAREKGLQPLADLLLKQTKLPQSKQQTLQSFVNQELDVADTDAALAGALDIVAEQWSEDPTVREWMVEKGTKFGQITSAVKRGKKDEADKYEAYLDRSESASRIPGHRLLAMLRGEAEGVLRVGLKMEEDRAISHVKSTFIQNRSFEFARELESAAEDCFQRLLQPATQSTVLQMLKEKADEEAIDVFGKNLHELLMSPPAGPRVTIGIDPGFRTGCKVAVVDGTGKFLANTTIYPTPPKSDTAGASKQLLALIKKHNVELIAIGNGTASRETDAFVGQLIRDNKLDVTKVMVSESGASIYSASELAGKEFPDLDVTVRGAISIARRLQDPLAELVKTDPKSIGVGQYQHDVNQTQLRKCLDRTVESCVNRVGVDLNMASVPLLSRVAGIGPKLAENIVQYRDTNGRFGSRKELTKVPKLGKKAFEQAAGFLRIRGGDEPLDNSAVHPESYTLVSRMAKQLHADVKTLVGNATLSQKLQPDSFVDDRFGIPTIRDIIAELGKPGRDPRSEFKVAQFDDSVQSMEDLREGMVLEGVITNVTHFGAFIDLGVHQDGLIHVSQLANQFVSDPSEVVSVGDVVKVKVLEIDLDRKRIAVSKKALG</sequence>
<protein>
    <recommendedName>
        <fullName evidence="3">S1 motif domain-containing protein</fullName>
    </recommendedName>
</protein>
<dbReference type="InterPro" id="IPR012340">
    <property type="entry name" value="NA-bd_OB-fold"/>
</dbReference>
<evidence type="ECO:0000256" key="1">
    <source>
        <dbReference type="ARBA" id="ARBA00022763"/>
    </source>
</evidence>
<dbReference type="eggNOG" id="COG2183">
    <property type="taxonomic scope" value="Bacteria"/>
</dbReference>
<dbReference type="InterPro" id="IPR003583">
    <property type="entry name" value="Hlx-hairpin-Hlx_DNA-bd_motif"/>
</dbReference>
<dbReference type="OrthoDB" id="9804714at2"/>
<dbReference type="GO" id="GO:0003735">
    <property type="term" value="F:structural constituent of ribosome"/>
    <property type="evidence" value="ECO:0000318"/>
    <property type="project" value="GO_Central"/>
</dbReference>
<dbReference type="SMART" id="SM00732">
    <property type="entry name" value="YqgFc"/>
    <property type="match status" value="1"/>
</dbReference>
<dbReference type="InterPro" id="IPR041692">
    <property type="entry name" value="HHH_9"/>
</dbReference>
<dbReference type="SUPFAM" id="SSF50249">
    <property type="entry name" value="Nucleic acid-binding proteins"/>
    <property type="match status" value="1"/>
</dbReference>
<proteinExistence type="predicted"/>
<evidence type="ECO:0000313" key="4">
    <source>
        <dbReference type="EMBL" id="CAD73118.1"/>
    </source>
</evidence>
<organism evidence="4 5">
    <name type="scientific">Rhodopirellula baltica (strain DSM 10527 / NCIMB 13988 / SH1)</name>
    <dbReference type="NCBI Taxonomy" id="243090"/>
    <lineage>
        <taxon>Bacteria</taxon>
        <taxon>Pseudomonadati</taxon>
        <taxon>Planctomycetota</taxon>
        <taxon>Planctomycetia</taxon>
        <taxon>Pirellulales</taxon>
        <taxon>Pirellulaceae</taxon>
        <taxon>Rhodopirellula</taxon>
    </lineage>
</organism>
<keyword evidence="5" id="KW-1185">Reference proteome</keyword>
<dbReference type="InterPro" id="IPR023323">
    <property type="entry name" value="Tex-like_dom_sf"/>
</dbReference>
<dbReference type="SUPFAM" id="SSF158832">
    <property type="entry name" value="Tex N-terminal region-like"/>
    <property type="match status" value="1"/>
</dbReference>
<feature type="domain" description="S1 motif" evidence="3">
    <location>
        <begin position="678"/>
        <end position="747"/>
    </location>
</feature>
<dbReference type="InParanoid" id="Q7UUG1"/>
<dbReference type="SMART" id="SM00278">
    <property type="entry name" value="HhH1"/>
    <property type="match status" value="2"/>
</dbReference>
<dbReference type="FunFam" id="2.40.50.140:FF:000051">
    <property type="entry name" value="RNA-binding transcriptional accessory protein"/>
    <property type="match status" value="1"/>
</dbReference>
<dbReference type="FunFam" id="1.10.150.310:FF:000001">
    <property type="entry name" value="RNA-binding transcriptional accessory protein"/>
    <property type="match status" value="1"/>
</dbReference>
<gene>
    <name evidence="4" type="ordered locus">RB3313</name>
</gene>
<dbReference type="InterPro" id="IPR037027">
    <property type="entry name" value="YqgF/RNaseH-like_dom_sf"/>
</dbReference>
<evidence type="ECO:0000259" key="3">
    <source>
        <dbReference type="PROSITE" id="PS50126"/>
    </source>
</evidence>
<dbReference type="InterPro" id="IPR012337">
    <property type="entry name" value="RNaseH-like_sf"/>
</dbReference>
<dbReference type="EnsemblBacteria" id="CAD73118">
    <property type="protein sequence ID" value="CAD73118"/>
    <property type="gene ID" value="RB3313"/>
</dbReference>
<dbReference type="InterPro" id="IPR044146">
    <property type="entry name" value="S1_Tex"/>
</dbReference>
<evidence type="ECO:0000313" key="5">
    <source>
        <dbReference type="Proteomes" id="UP000001025"/>
    </source>
</evidence>
<dbReference type="GO" id="GO:0003677">
    <property type="term" value="F:DNA binding"/>
    <property type="evidence" value="ECO:0007669"/>
    <property type="project" value="InterPro"/>
</dbReference>
<dbReference type="InterPro" id="IPR018974">
    <property type="entry name" value="Tex-like_N"/>
</dbReference>
<keyword evidence="2" id="KW-0234">DNA repair</keyword>
<dbReference type="InterPro" id="IPR023319">
    <property type="entry name" value="Tex-like_HTH_dom_sf"/>
</dbReference>
<dbReference type="GO" id="GO:0003729">
    <property type="term" value="F:mRNA binding"/>
    <property type="evidence" value="ECO:0000318"/>
    <property type="project" value="GO_Central"/>
</dbReference>
<name>Q7UUG1_RHOBA</name>
<dbReference type="InterPro" id="IPR003029">
    <property type="entry name" value="S1_domain"/>
</dbReference>
<dbReference type="InterPro" id="IPR050437">
    <property type="entry name" value="Ribos_protein_bS1-like"/>
</dbReference>
<dbReference type="PANTHER" id="PTHR10724">
    <property type="entry name" value="30S RIBOSOMAL PROTEIN S1"/>
    <property type="match status" value="1"/>
</dbReference>
<keyword evidence="1" id="KW-0227">DNA damage</keyword>
<dbReference type="FunCoup" id="Q7UUG1">
    <property type="interactions" value="404"/>
</dbReference>
<dbReference type="GO" id="GO:0006412">
    <property type="term" value="P:translation"/>
    <property type="evidence" value="ECO:0000318"/>
    <property type="project" value="GO_Central"/>
</dbReference>
<dbReference type="Gene3D" id="1.10.10.650">
    <property type="entry name" value="RuvA domain 2-like"/>
    <property type="match status" value="1"/>
</dbReference>
<dbReference type="Proteomes" id="UP000001025">
    <property type="component" value="Chromosome"/>
</dbReference>
<dbReference type="Pfam" id="PF12836">
    <property type="entry name" value="HHH_3"/>
    <property type="match status" value="1"/>
</dbReference>
<dbReference type="SUPFAM" id="SSF53098">
    <property type="entry name" value="Ribonuclease H-like"/>
    <property type="match status" value="1"/>
</dbReference>
<dbReference type="Gene3D" id="1.10.150.310">
    <property type="entry name" value="Tex RuvX-like domain-like"/>
    <property type="match status" value="1"/>
</dbReference>
<dbReference type="FunFam" id="3.30.420.140:FF:000001">
    <property type="entry name" value="RNA-binding transcriptional accessory protein"/>
    <property type="match status" value="1"/>
</dbReference>
<dbReference type="InterPro" id="IPR032639">
    <property type="entry name" value="Tex_YqgF"/>
</dbReference>
<dbReference type="Pfam" id="PF17674">
    <property type="entry name" value="HHH_9"/>
    <property type="match status" value="1"/>
</dbReference>
<dbReference type="FunFam" id="1.10.10.650:FF:000001">
    <property type="entry name" value="S1 RNA-binding domain 1"/>
    <property type="match status" value="1"/>
</dbReference>
<dbReference type="InterPro" id="IPR006641">
    <property type="entry name" value="YqgF/RNaseH-like_dom"/>
</dbReference>
<dbReference type="SUPFAM" id="SSF47781">
    <property type="entry name" value="RuvA domain 2-like"/>
    <property type="match status" value="2"/>
</dbReference>
<dbReference type="PATRIC" id="fig|243090.15.peg.1528"/>
<evidence type="ECO:0000256" key="2">
    <source>
        <dbReference type="ARBA" id="ARBA00023204"/>
    </source>
</evidence>
<dbReference type="SMART" id="SM00316">
    <property type="entry name" value="S1"/>
    <property type="match status" value="1"/>
</dbReference>
<dbReference type="KEGG" id="rba:RB3313"/>